<name>A0ACB9VY06_CHAAC</name>
<proteinExistence type="predicted"/>
<evidence type="ECO:0000313" key="1">
    <source>
        <dbReference type="EMBL" id="KAI4805208.1"/>
    </source>
</evidence>
<comment type="caution">
    <text evidence="1">The sequence shown here is derived from an EMBL/GenBank/DDBJ whole genome shotgun (WGS) entry which is preliminary data.</text>
</comment>
<protein>
    <submittedName>
        <fullName evidence="1">Uncharacterized protein</fullName>
    </submittedName>
</protein>
<dbReference type="Proteomes" id="UP001057452">
    <property type="component" value="Chromosome 21"/>
</dbReference>
<dbReference type="EMBL" id="CM043805">
    <property type="protein sequence ID" value="KAI4805208.1"/>
    <property type="molecule type" value="Genomic_DNA"/>
</dbReference>
<accession>A0ACB9VY06</accession>
<organism evidence="1 2">
    <name type="scientific">Chaenocephalus aceratus</name>
    <name type="common">Blackfin icefish</name>
    <name type="synonym">Chaenichthys aceratus</name>
    <dbReference type="NCBI Taxonomy" id="36190"/>
    <lineage>
        <taxon>Eukaryota</taxon>
        <taxon>Metazoa</taxon>
        <taxon>Chordata</taxon>
        <taxon>Craniata</taxon>
        <taxon>Vertebrata</taxon>
        <taxon>Euteleostomi</taxon>
        <taxon>Actinopterygii</taxon>
        <taxon>Neopterygii</taxon>
        <taxon>Teleostei</taxon>
        <taxon>Neoteleostei</taxon>
        <taxon>Acanthomorphata</taxon>
        <taxon>Eupercaria</taxon>
        <taxon>Perciformes</taxon>
        <taxon>Notothenioidei</taxon>
        <taxon>Channichthyidae</taxon>
        <taxon>Chaenocephalus</taxon>
    </lineage>
</organism>
<evidence type="ECO:0000313" key="2">
    <source>
        <dbReference type="Proteomes" id="UP001057452"/>
    </source>
</evidence>
<gene>
    <name evidence="1" type="ORF">KUCAC02_009835</name>
</gene>
<keyword evidence="2" id="KW-1185">Reference proteome</keyword>
<reference evidence="1" key="1">
    <citation type="submission" date="2022-05" db="EMBL/GenBank/DDBJ databases">
        <title>Chromosome-level genome of Chaenocephalus aceratus.</title>
        <authorList>
            <person name="Park H."/>
        </authorList>
    </citation>
    <scope>NUCLEOTIDE SEQUENCE</scope>
    <source>
        <strain evidence="1">KU_202001</strain>
    </source>
</reference>
<sequence length="581" mass="65181">MNPTVPFFAKLKKLAVDFQSEALKLQHDFEHRNDDNDGDDSETTDRAMRTYHQMNCEVGNLKGQLQGQIAELKAQENYVDSFIKASIVMQKKVTKDIQVFKEHLEKYGYQAPRDTQTASKANARQSKAAGEQSEDSEAGEEEGESQEEAGGSPSSSPQTAKPPAFTDVMRTPRLSDFGLSEKQLKKSFADCSEVPPMPEMSLPHPSLYEPAPPMPFTPKCALRMDDEDLRTPQLSEFGLEEYTMCLNNDFTMDLFKKNVENPQRPSQDRPEPPVNALMEGLNTQAHNLETPETPVFSTPGIKIRKKNVHCSSNDPPGSPRRLGNLPTTPEVPECLTPYMNCLVSSKKSAQQPGNSEEDSHCFESPRTGAIGSKRPWEYDAPEISSMGAEDMETPNLECILGNSLQKRSEKMLRKTFNIKKENKEPTVSSLDLDGPTQNFSFGTPRIRMDYGEPTTPEMPDLSSVTQDICKLVSQAQLKNPNIRGKNDKNRLSAVSESEFQTLPKYLRQMTLHNLNQVVEHINTFTAESEGEHAEFQMEELQRICMVGTKTPIFILCLTELKRLKLIGGDRNTAVYKLCTQK</sequence>